<dbReference type="RefSeq" id="WP_163968016.1">
    <property type="nucleotide sequence ID" value="NZ_JAAIVB010000078.1"/>
</dbReference>
<dbReference type="GO" id="GO:0071555">
    <property type="term" value="P:cell wall organization"/>
    <property type="evidence" value="ECO:0007669"/>
    <property type="project" value="UniProtKB-KW"/>
</dbReference>
<evidence type="ECO:0000313" key="7">
    <source>
        <dbReference type="EMBL" id="NEX64097.1"/>
    </source>
</evidence>
<dbReference type="GO" id="GO:0000270">
    <property type="term" value="P:peptidoglycan metabolic process"/>
    <property type="evidence" value="ECO:0007669"/>
    <property type="project" value="UniProtKB-UniRule"/>
</dbReference>
<comment type="function">
    <text evidence="3">Lytic transglycosylase with a strong preference for naked glycan strands that lack stem peptides.</text>
</comment>
<dbReference type="NCBIfam" id="TIGR00413">
    <property type="entry name" value="rlpA"/>
    <property type="match status" value="1"/>
</dbReference>
<gene>
    <name evidence="3" type="primary">rlpA</name>
    <name evidence="7" type="ORF">G3574_23690</name>
</gene>
<name>A0A6B3STN4_9BURK</name>
<keyword evidence="8" id="KW-1185">Reference proteome</keyword>
<dbReference type="Gene3D" id="2.40.40.10">
    <property type="entry name" value="RlpA-like domain"/>
    <property type="match status" value="1"/>
</dbReference>
<dbReference type="PANTHER" id="PTHR34183">
    <property type="entry name" value="ENDOLYTIC PEPTIDOGLYCAN TRANSGLYCOSYLASE RLPA"/>
    <property type="match status" value="1"/>
</dbReference>
<comment type="similarity">
    <text evidence="3 4">Belongs to the RlpA family.</text>
</comment>
<evidence type="ECO:0000259" key="6">
    <source>
        <dbReference type="Pfam" id="PF03330"/>
    </source>
</evidence>
<evidence type="ECO:0000256" key="1">
    <source>
        <dbReference type="ARBA" id="ARBA00023239"/>
    </source>
</evidence>
<comment type="caution">
    <text evidence="7">The sequence shown here is derived from an EMBL/GenBank/DDBJ whole genome shotgun (WGS) entry which is preliminary data.</text>
</comment>
<evidence type="ECO:0000256" key="2">
    <source>
        <dbReference type="ARBA" id="ARBA00023316"/>
    </source>
</evidence>
<proteinExistence type="inferred from homology"/>
<dbReference type="InterPro" id="IPR009009">
    <property type="entry name" value="RlpA-like_DPBB"/>
</dbReference>
<keyword evidence="1 3" id="KW-0456">Lyase</keyword>
<evidence type="ECO:0000256" key="4">
    <source>
        <dbReference type="RuleBase" id="RU003495"/>
    </source>
</evidence>
<accession>A0A6B3STN4</accession>
<dbReference type="InterPro" id="IPR036908">
    <property type="entry name" value="RlpA-like_sf"/>
</dbReference>
<protein>
    <recommendedName>
        <fullName evidence="3">Endolytic peptidoglycan transglycosylase RlpA</fullName>
        <ecNumber evidence="3">4.2.2.-</ecNumber>
    </recommendedName>
</protein>
<organism evidence="7 8">
    <name type="scientific">Noviherbaspirillum galbum</name>
    <dbReference type="NCBI Taxonomy" id="2709383"/>
    <lineage>
        <taxon>Bacteria</taxon>
        <taxon>Pseudomonadati</taxon>
        <taxon>Pseudomonadota</taxon>
        <taxon>Betaproteobacteria</taxon>
        <taxon>Burkholderiales</taxon>
        <taxon>Oxalobacteraceae</taxon>
        <taxon>Noviherbaspirillum</taxon>
    </lineage>
</organism>
<evidence type="ECO:0000313" key="8">
    <source>
        <dbReference type="Proteomes" id="UP000482155"/>
    </source>
</evidence>
<dbReference type="Pfam" id="PF03330">
    <property type="entry name" value="DPBB_1"/>
    <property type="match status" value="1"/>
</dbReference>
<evidence type="ECO:0000256" key="3">
    <source>
        <dbReference type="HAMAP-Rule" id="MF_02071"/>
    </source>
</evidence>
<dbReference type="EMBL" id="JAAIVB010000078">
    <property type="protein sequence ID" value="NEX64097.1"/>
    <property type="molecule type" value="Genomic_DNA"/>
</dbReference>
<dbReference type="InterPro" id="IPR012997">
    <property type="entry name" value="RplA"/>
</dbReference>
<sequence>MLLSAALFSLPVLADSDGKSAAGPASAEAGKTDSSKPAGKKLDRSGKARKGKASYYANSFAGKKMADGTPMNPNENIAASRTLPLGTKAEVTNLENGKSEVVEVRDRGPYVGGRIVDVSPKVAEKLDMKEDGVAPVVVKPIELPSGQPGETSSGQ</sequence>
<dbReference type="HAMAP" id="MF_02071">
    <property type="entry name" value="RlpA"/>
    <property type="match status" value="1"/>
</dbReference>
<feature type="domain" description="RlpA-like protein double-psi beta-barrel" evidence="6">
    <location>
        <begin position="50"/>
        <end position="137"/>
    </location>
</feature>
<dbReference type="AlphaFoldDB" id="A0A6B3STN4"/>
<dbReference type="SUPFAM" id="SSF50685">
    <property type="entry name" value="Barwin-like endoglucanases"/>
    <property type="match status" value="1"/>
</dbReference>
<evidence type="ECO:0000256" key="5">
    <source>
        <dbReference type="SAM" id="MobiDB-lite"/>
    </source>
</evidence>
<feature type="compositionally biased region" description="Basic and acidic residues" evidence="5">
    <location>
        <begin position="30"/>
        <end position="46"/>
    </location>
</feature>
<dbReference type="GO" id="GO:0008932">
    <property type="term" value="F:lytic endotransglycosylase activity"/>
    <property type="evidence" value="ECO:0007669"/>
    <property type="project" value="UniProtKB-UniRule"/>
</dbReference>
<dbReference type="EC" id="4.2.2.-" evidence="3"/>
<reference evidence="7 8" key="1">
    <citation type="submission" date="2020-02" db="EMBL/GenBank/DDBJ databases">
        <authorList>
            <person name="Kim M.K."/>
        </authorList>
    </citation>
    <scope>NUCLEOTIDE SEQUENCE [LARGE SCALE GENOMIC DNA]</scope>
    <source>
        <strain evidence="7 8">17J57-3</strain>
    </source>
</reference>
<dbReference type="Proteomes" id="UP000482155">
    <property type="component" value="Unassembled WGS sequence"/>
</dbReference>
<dbReference type="PANTHER" id="PTHR34183:SF8">
    <property type="entry name" value="ENDOLYTIC PEPTIDOGLYCAN TRANSGLYCOSYLASE RLPA-RELATED"/>
    <property type="match status" value="1"/>
</dbReference>
<feature type="region of interest" description="Disordered" evidence="5">
    <location>
        <begin position="15"/>
        <end position="53"/>
    </location>
</feature>
<dbReference type="InterPro" id="IPR034718">
    <property type="entry name" value="RlpA"/>
</dbReference>
<keyword evidence="2 3" id="KW-0961">Cell wall biogenesis/degradation</keyword>
<dbReference type="CDD" id="cd22268">
    <property type="entry name" value="DPBB_RlpA-like"/>
    <property type="match status" value="1"/>
</dbReference>